<proteinExistence type="predicted"/>
<protein>
    <submittedName>
        <fullName evidence="1">Uncharacterized protein</fullName>
    </submittedName>
</protein>
<evidence type="ECO:0000313" key="1">
    <source>
        <dbReference type="EMBL" id="KAH7992681.1"/>
    </source>
</evidence>
<dbReference type="Proteomes" id="UP000827872">
    <property type="component" value="Linkage Group LG03"/>
</dbReference>
<evidence type="ECO:0000313" key="2">
    <source>
        <dbReference type="Proteomes" id="UP000827872"/>
    </source>
</evidence>
<sequence length="181" mass="20326">MRRHTKSASQLASSRNPRQVNQKSWYDKSQTGQKSMFPHYRTFLRNLSNNKIKEIREGTFDGAAGVQELMLTGNQLESVNGRMFRGLTGLKTLMLRSNVISCVNNDTFTGLSSVRLLSLYDNRISTITPGAFNTLVSLSTMCTMNFQFSRVLYSGVKSFAPDLKCCNNGATRLRFLTDLST</sequence>
<accession>A0ACB8EKG4</accession>
<comment type="caution">
    <text evidence="1">The sequence shown here is derived from an EMBL/GenBank/DDBJ whole genome shotgun (WGS) entry which is preliminary data.</text>
</comment>
<reference evidence="1" key="1">
    <citation type="submission" date="2021-08" db="EMBL/GenBank/DDBJ databases">
        <title>The first chromosome-level gecko genome reveals the dynamic sex chromosomes of Neotropical dwarf geckos (Sphaerodactylidae: Sphaerodactylus).</title>
        <authorList>
            <person name="Pinto B.J."/>
            <person name="Keating S.E."/>
            <person name="Gamble T."/>
        </authorList>
    </citation>
    <scope>NUCLEOTIDE SEQUENCE</scope>
    <source>
        <strain evidence="1">TG3544</strain>
    </source>
</reference>
<name>A0ACB8EKG4_9SAUR</name>
<gene>
    <name evidence="1" type="ORF">K3G42_026121</name>
</gene>
<keyword evidence="2" id="KW-1185">Reference proteome</keyword>
<dbReference type="EMBL" id="CM037616">
    <property type="protein sequence ID" value="KAH7992681.1"/>
    <property type="molecule type" value="Genomic_DNA"/>
</dbReference>
<organism evidence="1 2">
    <name type="scientific">Sphaerodactylus townsendi</name>
    <dbReference type="NCBI Taxonomy" id="933632"/>
    <lineage>
        <taxon>Eukaryota</taxon>
        <taxon>Metazoa</taxon>
        <taxon>Chordata</taxon>
        <taxon>Craniata</taxon>
        <taxon>Vertebrata</taxon>
        <taxon>Euteleostomi</taxon>
        <taxon>Lepidosauria</taxon>
        <taxon>Squamata</taxon>
        <taxon>Bifurcata</taxon>
        <taxon>Gekkota</taxon>
        <taxon>Sphaerodactylidae</taxon>
        <taxon>Sphaerodactylus</taxon>
    </lineage>
</organism>